<evidence type="ECO:0000313" key="8">
    <source>
        <dbReference type="EMBL" id="MEX0381337.1"/>
    </source>
</evidence>
<dbReference type="Gene3D" id="2.10.270.10">
    <property type="entry name" value="Cholin Binding"/>
    <property type="match status" value="1"/>
</dbReference>
<keyword evidence="3" id="KW-0677">Repeat</keyword>
<feature type="domain" description="NlpC/P60" evidence="7">
    <location>
        <begin position="148"/>
        <end position="291"/>
    </location>
</feature>
<reference evidence="8 9" key="1">
    <citation type="submission" date="2024-07" db="EMBL/GenBank/DDBJ databases">
        <authorList>
            <person name="Yun M."/>
        </authorList>
    </citation>
    <scope>NUCLEOTIDE SEQUENCE [LARGE SCALE GENOMIC DNA]</scope>
    <source>
        <strain evidence="8 9">MS01</strain>
    </source>
</reference>
<keyword evidence="6" id="KW-1133">Transmembrane helix</keyword>
<evidence type="ECO:0000256" key="3">
    <source>
        <dbReference type="ARBA" id="ARBA00022737"/>
    </source>
</evidence>
<evidence type="ECO:0000313" key="9">
    <source>
        <dbReference type="Proteomes" id="UP001556617"/>
    </source>
</evidence>
<protein>
    <submittedName>
        <fullName evidence="8">C40 family peptidase</fullName>
    </submittedName>
</protein>
<keyword evidence="6" id="KW-0812">Transmembrane</keyword>
<accession>A0ABV3S4E8</accession>
<keyword evidence="2" id="KW-0645">Protease</keyword>
<evidence type="ECO:0000256" key="2">
    <source>
        <dbReference type="ARBA" id="ARBA00022670"/>
    </source>
</evidence>
<comment type="similarity">
    <text evidence="1">Belongs to the peptidase C40 family.</text>
</comment>
<comment type="caution">
    <text evidence="8">The sequence shown here is derived from an EMBL/GenBank/DDBJ whole genome shotgun (WGS) entry which is preliminary data.</text>
</comment>
<dbReference type="InterPro" id="IPR000064">
    <property type="entry name" value="NLP_P60_dom"/>
</dbReference>
<keyword evidence="5" id="KW-0788">Thiol protease</keyword>
<dbReference type="Pfam" id="PF19127">
    <property type="entry name" value="Choline_bind_3"/>
    <property type="match status" value="1"/>
</dbReference>
<evidence type="ECO:0000259" key="7">
    <source>
        <dbReference type="PROSITE" id="PS51935"/>
    </source>
</evidence>
<dbReference type="PANTHER" id="PTHR47053">
    <property type="entry name" value="MUREIN DD-ENDOPEPTIDASE MEPH-RELATED"/>
    <property type="match status" value="1"/>
</dbReference>
<dbReference type="InterPro" id="IPR018337">
    <property type="entry name" value="Cell_wall/Cho-bd_repeat"/>
</dbReference>
<dbReference type="EMBL" id="JBFPER010000001">
    <property type="protein sequence ID" value="MEX0381337.1"/>
    <property type="molecule type" value="Genomic_DNA"/>
</dbReference>
<dbReference type="SUPFAM" id="SSF54001">
    <property type="entry name" value="Cysteine proteinases"/>
    <property type="match status" value="1"/>
</dbReference>
<dbReference type="Pfam" id="PF00877">
    <property type="entry name" value="NLPC_P60"/>
    <property type="match status" value="1"/>
</dbReference>
<keyword evidence="6" id="KW-0472">Membrane</keyword>
<dbReference type="Proteomes" id="UP001556617">
    <property type="component" value="Unassembled WGS sequence"/>
</dbReference>
<organism evidence="8 9">
    <name type="scientific">Leuconostoc aquikimchii</name>
    <dbReference type="NCBI Taxonomy" id="3236804"/>
    <lineage>
        <taxon>Bacteria</taxon>
        <taxon>Bacillati</taxon>
        <taxon>Bacillota</taxon>
        <taxon>Bacilli</taxon>
        <taxon>Lactobacillales</taxon>
        <taxon>Lactobacillaceae</taxon>
        <taxon>Leuconostoc</taxon>
    </lineage>
</organism>
<dbReference type="Gene3D" id="3.90.1720.10">
    <property type="entry name" value="endopeptidase domain like (from Nostoc punctiforme)"/>
    <property type="match status" value="1"/>
</dbReference>
<dbReference type="PANTHER" id="PTHR47053:SF1">
    <property type="entry name" value="MUREIN DD-ENDOPEPTIDASE MEPH-RELATED"/>
    <property type="match status" value="1"/>
</dbReference>
<dbReference type="InterPro" id="IPR051202">
    <property type="entry name" value="Peptidase_C40"/>
</dbReference>
<evidence type="ECO:0000256" key="6">
    <source>
        <dbReference type="SAM" id="Phobius"/>
    </source>
</evidence>
<name>A0ABV3S4E8_9LACO</name>
<dbReference type="PROSITE" id="PS51935">
    <property type="entry name" value="NLPC_P60"/>
    <property type="match status" value="1"/>
</dbReference>
<evidence type="ECO:0000256" key="1">
    <source>
        <dbReference type="ARBA" id="ARBA00007074"/>
    </source>
</evidence>
<evidence type="ECO:0000256" key="5">
    <source>
        <dbReference type="ARBA" id="ARBA00022807"/>
    </source>
</evidence>
<keyword evidence="9" id="KW-1185">Reference proteome</keyword>
<evidence type="ECO:0000256" key="4">
    <source>
        <dbReference type="ARBA" id="ARBA00022801"/>
    </source>
</evidence>
<gene>
    <name evidence="8" type="ORF">AB3K24_08235</name>
</gene>
<sequence>MIKVPNAKRTRMKRDKKRKRQRLWLIVPVLGSIAGILVMTKTINLSQFIAPIQAMTINTSPTQTTTTGQKVTIKSTLTKRYLLANTTQKKLVGFQTIGEKTYYFAPKTGEMVYGLKMIAGDSYYFDKDGVSNAQLAYEKTASSVTSNNKIVEKAIAGGMKLVGKSPYVYGGGRTPKSIANNEFDCSSFIAWFYRQAGQPLVVQSAASTTLLNQVGTPVAWSDMQRGDILVTPDTYTEERLHAAIYLGNGFILHDSAPTHGVAISRLDDLVNAKTSQTLTWAGLFKPGAVRQVVDH</sequence>
<dbReference type="RefSeq" id="WP_367975034.1">
    <property type="nucleotide sequence ID" value="NZ_JBFPEQ010000001.1"/>
</dbReference>
<dbReference type="SUPFAM" id="SSF69360">
    <property type="entry name" value="Cell wall binding repeat"/>
    <property type="match status" value="1"/>
</dbReference>
<dbReference type="InterPro" id="IPR038765">
    <property type="entry name" value="Papain-like_cys_pep_sf"/>
</dbReference>
<proteinExistence type="inferred from homology"/>
<keyword evidence="4" id="KW-0378">Hydrolase</keyword>
<feature type="transmembrane region" description="Helical" evidence="6">
    <location>
        <begin position="21"/>
        <end position="39"/>
    </location>
</feature>